<keyword evidence="3" id="KW-0153">Cholesterol metabolism</keyword>
<evidence type="ECO:0000313" key="18">
    <source>
        <dbReference type="EMBL" id="GDY28542.1"/>
    </source>
</evidence>
<dbReference type="OrthoDB" id="517968at2"/>
<protein>
    <recommendedName>
        <fullName evidence="14">Cholesterol oxidase</fullName>
        <ecNumber evidence="13">1.1.3.6</ecNumber>
        <ecNumber evidence="11">5.3.3.1</ecNumber>
    </recommendedName>
    <alternativeName>
        <fullName evidence="15">Cholesterol isomerase</fullName>
    </alternativeName>
</protein>
<dbReference type="InterPro" id="IPR036188">
    <property type="entry name" value="FAD/NAD-bd_sf"/>
</dbReference>
<dbReference type="Proteomes" id="UP000298860">
    <property type="component" value="Unassembled WGS sequence"/>
</dbReference>
<evidence type="ECO:0000259" key="17">
    <source>
        <dbReference type="Pfam" id="PF05199"/>
    </source>
</evidence>
<keyword evidence="10" id="KW-0413">Isomerase</keyword>
<evidence type="ECO:0000256" key="2">
    <source>
        <dbReference type="ARBA" id="ARBA00010790"/>
    </source>
</evidence>
<evidence type="ECO:0000313" key="19">
    <source>
        <dbReference type="Proteomes" id="UP000298860"/>
    </source>
</evidence>
<feature type="domain" description="Glucose-methanol-choline oxidoreductase C-terminal" evidence="17">
    <location>
        <begin position="454"/>
        <end position="509"/>
    </location>
</feature>
<evidence type="ECO:0000256" key="10">
    <source>
        <dbReference type="ARBA" id="ARBA00023235"/>
    </source>
</evidence>
<organism evidence="18 19">
    <name type="scientific">Gandjariella thermophila</name>
    <dbReference type="NCBI Taxonomy" id="1931992"/>
    <lineage>
        <taxon>Bacteria</taxon>
        <taxon>Bacillati</taxon>
        <taxon>Actinomycetota</taxon>
        <taxon>Actinomycetes</taxon>
        <taxon>Pseudonocardiales</taxon>
        <taxon>Pseudonocardiaceae</taxon>
        <taxon>Gandjariella</taxon>
    </lineage>
</organism>
<dbReference type="InterPro" id="IPR000172">
    <property type="entry name" value="GMC_OxRdtase_N"/>
</dbReference>
<evidence type="ECO:0000256" key="12">
    <source>
        <dbReference type="ARBA" id="ARBA00049645"/>
    </source>
</evidence>
<keyword evidence="7" id="KW-0443">Lipid metabolism</keyword>
<dbReference type="EC" id="5.3.3.1" evidence="11"/>
<dbReference type="Pfam" id="PF00732">
    <property type="entry name" value="GMC_oxred_N"/>
    <property type="match status" value="1"/>
</dbReference>
<evidence type="ECO:0000256" key="1">
    <source>
        <dbReference type="ARBA" id="ARBA00001974"/>
    </source>
</evidence>
<dbReference type="EMBL" id="BJFL01000001">
    <property type="protein sequence ID" value="GDY28542.1"/>
    <property type="molecule type" value="Genomic_DNA"/>
</dbReference>
<dbReference type="RefSeq" id="WP_137811758.1">
    <property type="nucleotide sequence ID" value="NZ_BJFL01000001.1"/>
</dbReference>
<keyword evidence="4" id="KW-0285">Flavoprotein</keyword>
<evidence type="ECO:0000259" key="16">
    <source>
        <dbReference type="Pfam" id="PF00732"/>
    </source>
</evidence>
<keyword evidence="19" id="KW-1185">Reference proteome</keyword>
<keyword evidence="8" id="KW-1207">Sterol metabolism</keyword>
<comment type="cofactor">
    <cofactor evidence="1">
        <name>FAD</name>
        <dbReference type="ChEBI" id="CHEBI:57692"/>
    </cofactor>
</comment>
<comment type="similarity">
    <text evidence="2">Belongs to the GMC oxidoreductase family.</text>
</comment>
<dbReference type="GO" id="GO:0008203">
    <property type="term" value="P:cholesterol metabolic process"/>
    <property type="evidence" value="ECO:0007669"/>
    <property type="project" value="UniProtKB-KW"/>
</dbReference>
<dbReference type="EC" id="1.1.3.6" evidence="13"/>
<dbReference type="Pfam" id="PF05199">
    <property type="entry name" value="GMC_oxred_C"/>
    <property type="match status" value="1"/>
</dbReference>
<gene>
    <name evidence="18" type="ORF">GTS_01750</name>
</gene>
<keyword evidence="5" id="KW-0274">FAD</keyword>
<evidence type="ECO:0000256" key="5">
    <source>
        <dbReference type="ARBA" id="ARBA00022827"/>
    </source>
</evidence>
<keyword evidence="9" id="KW-0753">Steroid metabolism</keyword>
<evidence type="ECO:0000256" key="9">
    <source>
        <dbReference type="ARBA" id="ARBA00023221"/>
    </source>
</evidence>
<dbReference type="Gene3D" id="3.50.50.60">
    <property type="entry name" value="FAD/NAD(P)-binding domain"/>
    <property type="match status" value="3"/>
</dbReference>
<evidence type="ECO:0000256" key="14">
    <source>
        <dbReference type="ARBA" id="ARBA00049744"/>
    </source>
</evidence>
<evidence type="ECO:0000256" key="11">
    <source>
        <dbReference type="ARBA" id="ARBA00038856"/>
    </source>
</evidence>
<dbReference type="PANTHER" id="PTHR47470:SF1">
    <property type="entry name" value="FAD-DEPENDENT OXIDOREDUCTASE 2 FAD BINDING DOMAIN-CONTAINING PROTEIN"/>
    <property type="match status" value="1"/>
</dbReference>
<dbReference type="SUPFAM" id="SSF51905">
    <property type="entry name" value="FAD/NAD(P)-binding domain"/>
    <property type="match status" value="1"/>
</dbReference>
<proteinExistence type="inferred from homology"/>
<evidence type="ECO:0000256" key="13">
    <source>
        <dbReference type="ARBA" id="ARBA00049723"/>
    </source>
</evidence>
<dbReference type="PROSITE" id="PS51257">
    <property type="entry name" value="PROKAR_LIPOPROTEIN"/>
    <property type="match status" value="1"/>
</dbReference>
<dbReference type="AlphaFoldDB" id="A0A4D4J0D8"/>
<dbReference type="PANTHER" id="PTHR47470">
    <property type="entry name" value="CHOLESTEROL OXIDASE"/>
    <property type="match status" value="1"/>
</dbReference>
<evidence type="ECO:0000256" key="6">
    <source>
        <dbReference type="ARBA" id="ARBA00023002"/>
    </source>
</evidence>
<dbReference type="GO" id="GO:0016995">
    <property type="term" value="F:cholesterol oxidase activity"/>
    <property type="evidence" value="ECO:0007669"/>
    <property type="project" value="UniProtKB-EC"/>
</dbReference>
<feature type="domain" description="Glucose-methanol-choline oxidoreductase N-terminal" evidence="16">
    <location>
        <begin position="5"/>
        <end position="268"/>
    </location>
</feature>
<comment type="pathway">
    <text evidence="12">Steroid metabolism; cholesterol degradation.</text>
</comment>
<evidence type="ECO:0000256" key="4">
    <source>
        <dbReference type="ARBA" id="ARBA00022630"/>
    </source>
</evidence>
<evidence type="ECO:0000256" key="8">
    <source>
        <dbReference type="ARBA" id="ARBA00023166"/>
    </source>
</evidence>
<keyword evidence="6" id="KW-0560">Oxidoreductase</keyword>
<name>A0A4D4J0D8_9PSEU</name>
<evidence type="ECO:0000256" key="3">
    <source>
        <dbReference type="ARBA" id="ARBA00022548"/>
    </source>
</evidence>
<dbReference type="InterPro" id="IPR052542">
    <property type="entry name" value="Cholesterol_Oxidase"/>
</dbReference>
<dbReference type="GO" id="GO:0050660">
    <property type="term" value="F:flavin adenine dinucleotide binding"/>
    <property type="evidence" value="ECO:0007669"/>
    <property type="project" value="InterPro"/>
</dbReference>
<reference evidence="19" key="1">
    <citation type="submission" date="2019-04" db="EMBL/GenBank/DDBJ databases">
        <title>Draft genome sequence of Pseudonocardiaceae bacterium SL3-2-4.</title>
        <authorList>
            <person name="Ningsih F."/>
            <person name="Yokota A."/>
            <person name="Sakai Y."/>
            <person name="Nanatani K."/>
            <person name="Yabe S."/>
            <person name="Oetari A."/>
            <person name="Sjamsuridzal W."/>
        </authorList>
    </citation>
    <scope>NUCLEOTIDE SEQUENCE [LARGE SCALE GENOMIC DNA]</scope>
    <source>
        <strain evidence="19">SL3-2-4</strain>
    </source>
</reference>
<evidence type="ECO:0000256" key="7">
    <source>
        <dbReference type="ARBA" id="ARBA00023098"/>
    </source>
</evidence>
<comment type="caution">
    <text evidence="18">The sequence shown here is derived from an EMBL/GenBank/DDBJ whole genome shotgun (WGS) entry which is preliminary data.</text>
</comment>
<evidence type="ECO:0000256" key="15">
    <source>
        <dbReference type="ARBA" id="ARBA00049778"/>
    </source>
</evidence>
<dbReference type="InterPro" id="IPR007867">
    <property type="entry name" value="GMC_OxRtase_C"/>
</dbReference>
<accession>A0A4D4J0D8</accession>
<sequence>MLRRYDAIVVGTGFGGAVSACRLAQAGLRVGVLERGRRYPMGTFPRNWENPFDGWLWRHDQGLFDVREFGREMTVVQSAAYGGGSHVYANVQLRMPPESFRRGWPGGYTREALDPYYDLVAYMLDITPVSADQPYGLPPKTRLMREVASRLGRSDQFCYPNLAVNFGDPTTARPNKFGVKQYGCRHCGECDIGCNIQAKNTLDLNYLAVAEQHGADVGTRCEVTTITPVRDGYRVDYRDHASGTRRDVRARAVFLCAGAVNSTELLLRCRDQYRTLPALSERLGCDYSANGDFLGFAFHADESFDPWVGPTITTGIVYDRSSGADRHWFIFEEGGFPRQIAALLQVLSPEHRRRQGPLRHPEQVTGLVRRGARDRVRAPGDVGHDTAVFLAMGRDKANGRMALHPHTHELCIDWDLAGNEALYDVEERLCADIADTLGAAMADNPLWQYLRVPVAVHNLGGCVMADDPGRGVTDGNGEVYGYPGLYVLDGACLPAATGVNPSHTIAAVAERNIETAIAGMTGRRHRAPEWKHVHRVTDPLSTLVIPEKGTRPPRTSPIGLAFTQPMRGYLQTDGDAPAGDGTGRRRLAVSATLTVAAPFLDEFLENRGHPMTAVGTVRAETLTTAEGAPVRHGVVNLLADTGDPGVRRTLYTLPFLGMDGRPYLMEGCLDLRADRPLSVGPATSPLRVQVRAGHSGKGPVVATGELHIPVDQIPRQLASVRITGTTSPLRWAESLARFGQVYAEAFWDAFVNPRLPWRNR</sequence>
<dbReference type="GO" id="GO:0004769">
    <property type="term" value="F:steroid Delta-isomerase activity"/>
    <property type="evidence" value="ECO:0007669"/>
    <property type="project" value="UniProtKB-EC"/>
</dbReference>